<proteinExistence type="predicted"/>
<comment type="caution">
    <text evidence="1">The sequence shown here is derived from an EMBL/GenBank/DDBJ whole genome shotgun (WGS) entry which is preliminary data.</text>
</comment>
<dbReference type="OrthoDB" id="3611744at2"/>
<name>A0A0L8ALQ1_9BACT</name>
<evidence type="ECO:0008006" key="3">
    <source>
        <dbReference type="Google" id="ProtNLM"/>
    </source>
</evidence>
<dbReference type="Pfam" id="PF08889">
    <property type="entry name" value="WbqC"/>
    <property type="match status" value="1"/>
</dbReference>
<dbReference type="PATRIC" id="fig|1566026.4.peg.3470"/>
<dbReference type="RefSeq" id="WP_053223211.1">
    <property type="nucleotide sequence ID" value="NZ_JSVA01000008.1"/>
</dbReference>
<evidence type="ECO:0000313" key="2">
    <source>
        <dbReference type="Proteomes" id="UP000036908"/>
    </source>
</evidence>
<organism evidence="1 2">
    <name type="scientific">Roseivirga seohaensis subsp. aquiponti</name>
    <dbReference type="NCBI Taxonomy" id="1566026"/>
    <lineage>
        <taxon>Bacteria</taxon>
        <taxon>Pseudomonadati</taxon>
        <taxon>Bacteroidota</taxon>
        <taxon>Cytophagia</taxon>
        <taxon>Cytophagales</taxon>
        <taxon>Roseivirgaceae</taxon>
        <taxon>Roseivirga</taxon>
    </lineage>
</organism>
<dbReference type="EMBL" id="JSVA01000008">
    <property type="protein sequence ID" value="KOF03264.1"/>
    <property type="molecule type" value="Genomic_DNA"/>
</dbReference>
<accession>A0A0L8ALQ1</accession>
<dbReference type="Proteomes" id="UP000036908">
    <property type="component" value="Unassembled WGS sequence"/>
</dbReference>
<evidence type="ECO:0000313" key="1">
    <source>
        <dbReference type="EMBL" id="KOF03264.1"/>
    </source>
</evidence>
<dbReference type="AlphaFoldDB" id="A0A0L8ALQ1"/>
<reference evidence="2" key="1">
    <citation type="submission" date="2014-11" db="EMBL/GenBank/DDBJ databases">
        <title>Genome sequencing of Roseivirga sp. D-25.</title>
        <authorList>
            <person name="Selvaratnam C."/>
            <person name="Thevarajoo S."/>
            <person name="Goh K.M."/>
            <person name="Eee R."/>
            <person name="Chan K.-G."/>
            <person name="Chong C.S."/>
        </authorList>
    </citation>
    <scope>NUCLEOTIDE SEQUENCE [LARGE SCALE GENOMIC DNA]</scope>
    <source>
        <strain evidence="2">D-25</strain>
    </source>
</reference>
<gene>
    <name evidence="1" type="ORF">OB69_08180</name>
</gene>
<dbReference type="InterPro" id="IPR014985">
    <property type="entry name" value="WbqC"/>
</dbReference>
<protein>
    <recommendedName>
        <fullName evidence="3">WbqC-like protein</fullName>
    </recommendedName>
</protein>
<sequence>MNIVITQSNYIPWKGYFDAIAIADYFVVFDEMQYTRRDWRNRNKIKTPQGLKWLTVPVEVKGKFYQKINETTVVDSSWTSLHWKSICHNYSKAPFFQQTKEMVEDWYKQAALANTITEVNLIFLRGISDFLGFKTKFLFSKDFELLEDKTERLIHICKQLDGKQYYTGAAARAYMNEGLFEEAGIGLNYFDYSGYPEYLQLHGGFEHGVSILDMIFNLGDETRHYLKIQS</sequence>
<keyword evidence="2" id="KW-1185">Reference proteome</keyword>